<dbReference type="EMBL" id="BMAU01021136">
    <property type="protein sequence ID" value="GFX91776.1"/>
    <property type="molecule type" value="Genomic_DNA"/>
</dbReference>
<dbReference type="AlphaFoldDB" id="A0A8X6RHK2"/>
<keyword evidence="2" id="KW-1185">Reference proteome</keyword>
<name>A0A8X6RHK2_TRICX</name>
<evidence type="ECO:0000313" key="2">
    <source>
        <dbReference type="Proteomes" id="UP000887159"/>
    </source>
</evidence>
<comment type="caution">
    <text evidence="1">The sequence shown here is derived from an EMBL/GenBank/DDBJ whole genome shotgun (WGS) entry which is preliminary data.</text>
</comment>
<protein>
    <submittedName>
        <fullName evidence="1">Uncharacterized protein</fullName>
    </submittedName>
</protein>
<accession>A0A8X6RHK2</accession>
<sequence>MLTGSRYVLSQKDILSYFLEDLPLSDPWNVCIKHDGDPPHKVSSVKQYIRETFQQVIWYGDYDEWP</sequence>
<reference evidence="1" key="1">
    <citation type="submission" date="2020-08" db="EMBL/GenBank/DDBJ databases">
        <title>Multicomponent nature underlies the extraordinary mechanical properties of spider dragline silk.</title>
        <authorList>
            <person name="Kono N."/>
            <person name="Nakamura H."/>
            <person name="Mori M."/>
            <person name="Yoshida Y."/>
            <person name="Ohtoshi R."/>
            <person name="Malay A.D."/>
            <person name="Moran D.A.P."/>
            <person name="Tomita M."/>
            <person name="Numata K."/>
            <person name="Arakawa K."/>
        </authorList>
    </citation>
    <scope>NUCLEOTIDE SEQUENCE</scope>
</reference>
<organism evidence="1 2">
    <name type="scientific">Trichonephila clavipes</name>
    <name type="common">Golden silk orbweaver</name>
    <name type="synonym">Nephila clavipes</name>
    <dbReference type="NCBI Taxonomy" id="2585209"/>
    <lineage>
        <taxon>Eukaryota</taxon>
        <taxon>Metazoa</taxon>
        <taxon>Ecdysozoa</taxon>
        <taxon>Arthropoda</taxon>
        <taxon>Chelicerata</taxon>
        <taxon>Arachnida</taxon>
        <taxon>Araneae</taxon>
        <taxon>Araneomorphae</taxon>
        <taxon>Entelegynae</taxon>
        <taxon>Araneoidea</taxon>
        <taxon>Nephilidae</taxon>
        <taxon>Trichonephila</taxon>
    </lineage>
</organism>
<dbReference type="Proteomes" id="UP000887159">
    <property type="component" value="Unassembled WGS sequence"/>
</dbReference>
<proteinExistence type="predicted"/>
<gene>
    <name evidence="1" type="ORF">TNCV_3529751</name>
</gene>
<evidence type="ECO:0000313" key="1">
    <source>
        <dbReference type="EMBL" id="GFX91776.1"/>
    </source>
</evidence>